<dbReference type="GeneID" id="63779617"/>
<reference evidence="3 4" key="1">
    <citation type="submission" date="2016-07" db="EMBL/GenBank/DDBJ databases">
        <title>Pervasive Adenine N6-methylation of Active Genes in Fungi.</title>
        <authorList>
            <consortium name="DOE Joint Genome Institute"/>
            <person name="Mondo S.J."/>
            <person name="Dannebaum R.O."/>
            <person name="Kuo R.C."/>
            <person name="Labutti K."/>
            <person name="Haridas S."/>
            <person name="Kuo A."/>
            <person name="Salamov A."/>
            <person name="Ahrendt S.R."/>
            <person name="Lipzen A."/>
            <person name="Sullivan W."/>
            <person name="Andreopoulos W.B."/>
            <person name="Clum A."/>
            <person name="Lindquist E."/>
            <person name="Daum C."/>
            <person name="Ramamoorthy G.K."/>
            <person name="Gryganskyi A."/>
            <person name="Culley D."/>
            <person name="Magnuson J.K."/>
            <person name="James T.Y."/>
            <person name="O'Malley M.A."/>
            <person name="Stajich J.E."/>
            <person name="Spatafora J.W."/>
            <person name="Visel A."/>
            <person name="Grigoriev I.V."/>
        </authorList>
    </citation>
    <scope>NUCLEOTIDE SEQUENCE [LARGE SCALE GENOMIC DNA]</scope>
    <source>
        <strain evidence="3 4">CBS 129021</strain>
    </source>
</reference>
<dbReference type="Pfam" id="PF06687">
    <property type="entry name" value="SUR7"/>
    <property type="match status" value="1"/>
</dbReference>
<name>A0A1Y2E9H7_9PEZI</name>
<dbReference type="OrthoDB" id="2354757at2759"/>
<dbReference type="GO" id="GO:0005886">
    <property type="term" value="C:plasma membrane"/>
    <property type="evidence" value="ECO:0007669"/>
    <property type="project" value="InterPro"/>
</dbReference>
<keyword evidence="1" id="KW-1133">Transmembrane helix</keyword>
<evidence type="ECO:0000256" key="1">
    <source>
        <dbReference type="SAM" id="Phobius"/>
    </source>
</evidence>
<dbReference type="PANTHER" id="PTHR28013">
    <property type="entry name" value="PROTEIN DCV1-RELATED"/>
    <property type="match status" value="1"/>
</dbReference>
<dbReference type="InterPro" id="IPR009571">
    <property type="entry name" value="SUR7/Rim9-like_fungi"/>
</dbReference>
<gene>
    <name evidence="3" type="ORF">BCR38DRAFT_481723</name>
</gene>
<dbReference type="GO" id="GO:0035838">
    <property type="term" value="C:growing cell tip"/>
    <property type="evidence" value="ECO:0007669"/>
    <property type="project" value="TreeGrafter"/>
</dbReference>
<feature type="transmembrane region" description="Helical" evidence="1">
    <location>
        <begin position="106"/>
        <end position="125"/>
    </location>
</feature>
<feature type="chain" id="PRO_5012869844" evidence="2">
    <location>
        <begin position="30"/>
        <end position="216"/>
    </location>
</feature>
<feature type="signal peptide" evidence="2">
    <location>
        <begin position="1"/>
        <end position="29"/>
    </location>
</feature>
<feature type="transmembrane region" description="Helical" evidence="1">
    <location>
        <begin position="178"/>
        <end position="199"/>
    </location>
</feature>
<dbReference type="FunCoup" id="A0A1Y2E9H7">
    <property type="interactions" value="5"/>
</dbReference>
<dbReference type="GO" id="GO:0032153">
    <property type="term" value="C:cell division site"/>
    <property type="evidence" value="ECO:0007669"/>
    <property type="project" value="TreeGrafter"/>
</dbReference>
<dbReference type="InParanoid" id="A0A1Y2E9H7"/>
<dbReference type="STRING" id="1141098.A0A1Y2E9H7"/>
<evidence type="ECO:0000313" key="3">
    <source>
        <dbReference type="EMBL" id="ORY68238.1"/>
    </source>
</evidence>
<keyword evidence="2" id="KW-0732">Signal</keyword>
<comment type="caution">
    <text evidence="3">The sequence shown here is derived from an EMBL/GenBank/DDBJ whole genome shotgun (WGS) entry which is preliminary data.</text>
</comment>
<dbReference type="EMBL" id="MCFJ01000003">
    <property type="protein sequence ID" value="ORY68238.1"/>
    <property type="molecule type" value="Genomic_DNA"/>
</dbReference>
<organism evidence="3 4">
    <name type="scientific">Pseudomassariella vexata</name>
    <dbReference type="NCBI Taxonomy" id="1141098"/>
    <lineage>
        <taxon>Eukaryota</taxon>
        <taxon>Fungi</taxon>
        <taxon>Dikarya</taxon>
        <taxon>Ascomycota</taxon>
        <taxon>Pezizomycotina</taxon>
        <taxon>Sordariomycetes</taxon>
        <taxon>Xylariomycetidae</taxon>
        <taxon>Amphisphaeriales</taxon>
        <taxon>Pseudomassariaceae</taxon>
        <taxon>Pseudomassariella</taxon>
    </lineage>
</organism>
<keyword evidence="1" id="KW-0472">Membrane</keyword>
<feature type="transmembrane region" description="Helical" evidence="1">
    <location>
        <begin position="132"/>
        <end position="158"/>
    </location>
</feature>
<evidence type="ECO:0000313" key="4">
    <source>
        <dbReference type="Proteomes" id="UP000193689"/>
    </source>
</evidence>
<accession>A0A1Y2E9H7</accession>
<sequence length="216" mass="22532">MGVGRFFHYIGSLALLVAIGLLIVTDVAAPTVNNLSMFTVSDRDSSSSASIRFGTFGYCVQSENSQDDCSSPAIGYNPIPIIRTTFPTVSISDATSTATSKLTNAMVLHPVATGLAGIALLLSFSAGFGSSFLATLVSALAFGTAVAALIVDFVNFAAIKAAIANDDGQSSVYGDFGVASWTLLAGTALLLVSTVILFFTCCSERRERRGHYPKGY</sequence>
<dbReference type="PANTHER" id="PTHR28013:SF7">
    <property type="entry name" value="PALI-DOMAIN-CONTAINING PROTEIN"/>
    <property type="match status" value="1"/>
</dbReference>
<protein>
    <submittedName>
        <fullName evidence="3">Actin cortical patch SUR7/pH-response regulator pali</fullName>
    </submittedName>
</protein>
<keyword evidence="4" id="KW-1185">Reference proteome</keyword>
<keyword evidence="1" id="KW-0812">Transmembrane</keyword>
<dbReference type="AlphaFoldDB" id="A0A1Y2E9H7"/>
<evidence type="ECO:0000256" key="2">
    <source>
        <dbReference type="SAM" id="SignalP"/>
    </source>
</evidence>
<dbReference type="RefSeq" id="XP_040718525.1">
    <property type="nucleotide sequence ID" value="XM_040863405.1"/>
</dbReference>
<dbReference type="Proteomes" id="UP000193689">
    <property type="component" value="Unassembled WGS sequence"/>
</dbReference>
<dbReference type="InterPro" id="IPR051380">
    <property type="entry name" value="pH-response_reg_palI/RIM9"/>
</dbReference>
<proteinExistence type="predicted"/>